<dbReference type="GO" id="GO:0008080">
    <property type="term" value="F:N-acetyltransferase activity"/>
    <property type="evidence" value="ECO:0007669"/>
    <property type="project" value="InterPro"/>
</dbReference>
<dbReference type="Gene3D" id="3.40.630.30">
    <property type="match status" value="1"/>
</dbReference>
<evidence type="ECO:0000256" key="1">
    <source>
        <dbReference type="ARBA" id="ARBA00022679"/>
    </source>
</evidence>
<dbReference type="Pfam" id="PF00583">
    <property type="entry name" value="Acetyltransf_1"/>
    <property type="match status" value="1"/>
</dbReference>
<proteinExistence type="predicted"/>
<dbReference type="PANTHER" id="PTHR13947">
    <property type="entry name" value="GNAT FAMILY N-ACETYLTRANSFERASE"/>
    <property type="match status" value="1"/>
</dbReference>
<gene>
    <name evidence="2" type="primary">LOC101931009</name>
</gene>
<dbReference type="AlphaFoldDB" id="A0A8C3FBJ9"/>
<evidence type="ECO:0000313" key="2">
    <source>
        <dbReference type="Ensembl" id="ENSCPBP00000002989.1"/>
    </source>
</evidence>
<dbReference type="Proteomes" id="UP000694380">
    <property type="component" value="Unplaced"/>
</dbReference>
<name>A0A8C3FBJ9_CHRPI</name>
<keyword evidence="1" id="KW-0808">Transferase</keyword>
<accession>A0A8C3FBJ9</accession>
<dbReference type="InterPro" id="IPR050769">
    <property type="entry name" value="NAT_camello-type"/>
</dbReference>
<dbReference type="SUPFAM" id="SSF55729">
    <property type="entry name" value="Acyl-CoA N-acyltransferases (Nat)"/>
    <property type="match status" value="1"/>
</dbReference>
<dbReference type="OrthoDB" id="41532at2759"/>
<reference evidence="2" key="2">
    <citation type="submission" date="2025-09" db="UniProtKB">
        <authorList>
            <consortium name="Ensembl"/>
        </authorList>
    </citation>
    <scope>IDENTIFICATION</scope>
</reference>
<dbReference type="Ensembl" id="ENSCPBT00000003647.1">
    <property type="protein sequence ID" value="ENSCPBP00000002989.1"/>
    <property type="gene ID" value="ENSCPBG00000002407.1"/>
</dbReference>
<keyword evidence="3" id="KW-1185">Reference proteome</keyword>
<dbReference type="InterPro" id="IPR000182">
    <property type="entry name" value="GNAT_dom"/>
</dbReference>
<dbReference type="PROSITE" id="PS51186">
    <property type="entry name" value="GNAT"/>
    <property type="match status" value="1"/>
</dbReference>
<dbReference type="InterPro" id="IPR016181">
    <property type="entry name" value="Acyl_CoA_acyltransferase"/>
</dbReference>
<reference evidence="2" key="1">
    <citation type="submission" date="2025-08" db="UniProtKB">
        <authorList>
            <consortium name="Ensembl"/>
        </authorList>
    </citation>
    <scope>IDENTIFICATION</scope>
</reference>
<dbReference type="GeneTree" id="ENSGT00950000182932"/>
<dbReference type="CDD" id="cd04301">
    <property type="entry name" value="NAT_SF"/>
    <property type="match status" value="1"/>
</dbReference>
<evidence type="ECO:0000313" key="3">
    <source>
        <dbReference type="Proteomes" id="UP000694380"/>
    </source>
</evidence>
<organism evidence="2 3">
    <name type="scientific">Chrysemys picta bellii</name>
    <name type="common">Western painted turtle</name>
    <name type="synonym">Emys bellii</name>
    <dbReference type="NCBI Taxonomy" id="8478"/>
    <lineage>
        <taxon>Eukaryota</taxon>
        <taxon>Metazoa</taxon>
        <taxon>Chordata</taxon>
        <taxon>Craniata</taxon>
        <taxon>Vertebrata</taxon>
        <taxon>Euteleostomi</taxon>
        <taxon>Archelosauria</taxon>
        <taxon>Testudinata</taxon>
        <taxon>Testudines</taxon>
        <taxon>Cryptodira</taxon>
        <taxon>Durocryptodira</taxon>
        <taxon>Testudinoidea</taxon>
        <taxon>Emydidae</taxon>
        <taxon>Chrysemys</taxon>
    </lineage>
</organism>
<dbReference type="OMA" id="LVEFHIY"/>
<protein>
    <submittedName>
        <fullName evidence="2">Uncharacterized protein</fullName>
    </submittedName>
</protein>
<dbReference type="PANTHER" id="PTHR13947:SF58">
    <property type="entry name" value="8B (PUTATIVE,_PSEUDO-RELATED"/>
    <property type="match status" value="1"/>
</dbReference>
<sequence>MLKCPQAQLHFLGLFLAVLAASESLLISLLALLLGLTGAWFYIRSLWNDYAQQFLHNNLLDIRRTYLEAADSCLWVAEAEGAVVGMVGAVLPEDPSERGCALELKRMSVGREHRGRGIAKALCRTVIRFAQERGYSAVVLNTTMVQYSAQQLYENMGFRRVLERSPSLLASFLQFSVFYYRYEIPGSR</sequence>